<dbReference type="Gene3D" id="3.30.310.50">
    <property type="entry name" value="Alpha-D-phosphohexomutase, C-terminal domain"/>
    <property type="match status" value="1"/>
</dbReference>
<accession>A0ABT9PN36</accession>
<dbReference type="PANTHER" id="PTHR30157:SF0">
    <property type="entry name" value="NADPH-DEPENDENT FERRIC-CHELATE REDUCTASE"/>
    <property type="match status" value="1"/>
</dbReference>
<dbReference type="EMBL" id="JAUSRF010000002">
    <property type="protein sequence ID" value="MDP9835873.1"/>
    <property type="molecule type" value="Genomic_DNA"/>
</dbReference>
<proteinExistence type="inferred from homology"/>
<comment type="caution">
    <text evidence="3">The sequence shown here is derived from an EMBL/GenBank/DDBJ whole genome shotgun (WGS) entry which is preliminary data.</text>
</comment>
<dbReference type="SUPFAM" id="SSF63380">
    <property type="entry name" value="Riboflavin synthase domain-like"/>
    <property type="match status" value="1"/>
</dbReference>
<keyword evidence="4" id="KW-1185">Reference proteome</keyword>
<evidence type="ECO:0000259" key="2">
    <source>
        <dbReference type="PROSITE" id="PS51384"/>
    </source>
</evidence>
<organism evidence="3 4">
    <name type="scientific">Neorhizobium huautlense</name>
    <dbReference type="NCBI Taxonomy" id="67774"/>
    <lineage>
        <taxon>Bacteria</taxon>
        <taxon>Pseudomonadati</taxon>
        <taxon>Pseudomonadota</taxon>
        <taxon>Alphaproteobacteria</taxon>
        <taxon>Hyphomicrobiales</taxon>
        <taxon>Rhizobiaceae</taxon>
        <taxon>Rhizobium/Agrobacterium group</taxon>
        <taxon>Neorhizobium</taxon>
    </lineage>
</organism>
<dbReference type="Gene3D" id="2.40.30.10">
    <property type="entry name" value="Translation factors"/>
    <property type="match status" value="1"/>
</dbReference>
<dbReference type="InterPro" id="IPR014543">
    <property type="entry name" value="UCP028291"/>
</dbReference>
<dbReference type="Pfam" id="PF04954">
    <property type="entry name" value="SIP"/>
    <property type="match status" value="1"/>
</dbReference>
<evidence type="ECO:0000256" key="1">
    <source>
        <dbReference type="ARBA" id="ARBA00035644"/>
    </source>
</evidence>
<feature type="domain" description="FAD-binding FR-type" evidence="2">
    <location>
        <begin position="109"/>
        <end position="234"/>
    </location>
</feature>
<dbReference type="RefSeq" id="WP_306830961.1">
    <property type="nucleotide sequence ID" value="NZ_JAUSRF010000002.1"/>
</dbReference>
<protein>
    <submittedName>
        <fullName evidence="3">NADPH-dependent ferric siderophore reductase</fullName>
    </submittedName>
</protein>
<evidence type="ECO:0000313" key="3">
    <source>
        <dbReference type="EMBL" id="MDP9835873.1"/>
    </source>
</evidence>
<name>A0ABT9PN36_9HYPH</name>
<dbReference type="Pfam" id="PF08021">
    <property type="entry name" value="FAD_binding_9"/>
    <property type="match status" value="1"/>
</dbReference>
<dbReference type="CDD" id="cd06193">
    <property type="entry name" value="siderophore_interacting"/>
    <property type="match status" value="1"/>
</dbReference>
<dbReference type="InterPro" id="IPR017938">
    <property type="entry name" value="Riboflavin_synthase-like_b-brl"/>
</dbReference>
<evidence type="ECO:0000313" key="4">
    <source>
        <dbReference type="Proteomes" id="UP001241472"/>
    </source>
</evidence>
<dbReference type="InterPro" id="IPR013113">
    <property type="entry name" value="SIP_FAD-bd"/>
</dbReference>
<dbReference type="InterPro" id="IPR007037">
    <property type="entry name" value="SIP_rossman_dom"/>
</dbReference>
<dbReference type="Gene3D" id="3.40.50.80">
    <property type="entry name" value="Nucleotide-binding domain of ferredoxin-NADP reductase (FNR) module"/>
    <property type="match status" value="1"/>
</dbReference>
<dbReference type="PROSITE" id="PS51384">
    <property type="entry name" value="FAD_FR"/>
    <property type="match status" value="1"/>
</dbReference>
<gene>
    <name evidence="3" type="ORF">J2T09_000615</name>
</gene>
<dbReference type="Proteomes" id="UP001241472">
    <property type="component" value="Unassembled WGS sequence"/>
</dbReference>
<dbReference type="Pfam" id="PF09981">
    <property type="entry name" value="DUF2218"/>
    <property type="match status" value="1"/>
</dbReference>
<dbReference type="InterPro" id="IPR017927">
    <property type="entry name" value="FAD-bd_FR_type"/>
</dbReference>
<dbReference type="InterPro" id="IPR039261">
    <property type="entry name" value="FNR_nucleotide-bd"/>
</dbReference>
<comment type="similarity">
    <text evidence="1">Belongs to the SIP oxidoreductase family.</text>
</comment>
<dbReference type="InterPro" id="IPR039374">
    <property type="entry name" value="SIP_fam"/>
</dbReference>
<sequence length="358" mass="39598">MTMMPMAERFTLSGTAIPADPQRMLEEICEHFVEHADVHRRENGAKLITIIGNADIDIVDNKLAIEIDCPAQKFIVSARSMIAEHLFEFAGDEPLELIWAEEPNPDALPSFREATVVETTEITPHMRRVTVSCRNVEQFIGVGLHVRLLIPQHNGPVVWPSMRPDGRVAWPDEKDIAVRIYTIRSVDRERGQLDIDFVLHEGDGEPMPGAEFAVSAKPGDVIGIMGPGGDGVAHARSIILAGDEAALPAIARMVAEAPKTSTIRVFIEIDNAAEEQQLASPATLEINWLHRNGGKAGTMRLLEARVKEAAEAAPEGTYIWGGCEKTEARAIRDFLKNRGHDRKRMSISAYWQKPKVRA</sequence>
<dbReference type="PANTHER" id="PTHR30157">
    <property type="entry name" value="FERRIC REDUCTASE, NADPH-DEPENDENT"/>
    <property type="match status" value="1"/>
</dbReference>
<reference evidence="3 4" key="1">
    <citation type="submission" date="2023-07" db="EMBL/GenBank/DDBJ databases">
        <title>Sorghum-associated microbial communities from plants grown in Nebraska, USA.</title>
        <authorList>
            <person name="Schachtman D."/>
        </authorList>
    </citation>
    <scope>NUCLEOTIDE SEQUENCE [LARGE SCALE GENOMIC DNA]</scope>
    <source>
        <strain evidence="3 4">DS1307</strain>
    </source>
</reference>